<keyword evidence="2" id="KW-0813">Transport</keyword>
<evidence type="ECO:0000256" key="7">
    <source>
        <dbReference type="ARBA" id="ARBA00023004"/>
    </source>
</evidence>
<dbReference type="EMBL" id="JBJVNE010000005">
    <property type="protein sequence ID" value="MFM9646845.1"/>
    <property type="molecule type" value="Genomic_DNA"/>
</dbReference>
<comment type="subcellular location">
    <subcellularLocation>
        <location evidence="1">Cell membrane</location>
        <topology evidence="1">Peripheral membrane protein</topology>
    </subcellularLocation>
</comment>
<dbReference type="CDD" id="cd03214">
    <property type="entry name" value="ABC_Iron-Siderophores_B12_Hemin"/>
    <property type="match status" value="1"/>
</dbReference>
<keyword evidence="6 11" id="KW-0067">ATP-binding</keyword>
<accession>A0ABW9IGQ1</accession>
<dbReference type="InterPro" id="IPR017871">
    <property type="entry name" value="ABC_transporter-like_CS"/>
</dbReference>
<keyword evidence="12" id="KW-1185">Reference proteome</keyword>
<sequence length="305" mass="32055">MLERETDVTAAPGKHDTKAVTEAVTEGAADPAATATATALAGTGLRLGYGDRIVADALDLDIPAGKVTALVGPNACGKSTALRALARLLKPAAGTVHLDGADIATLSARELALRLTLLPQSPTAPDGITVRDLVARGRTPHQRWWRQWSSADEAVVDRALAATDTATLADRSLDELSGGQRQRVWIAMALAQDTPVLLLDEPTTYLDLAHQVDVLELVAHLNRTENRTVVMVLHELNLACRYADHLVAMLDGHVVAAGAPGDVVTPDLVHEVFGLRAAVIACPVAGTPLVVPVGGRREHAEPSRG</sequence>
<feature type="domain" description="ABC transporter" evidence="10">
    <location>
        <begin position="40"/>
        <end position="276"/>
    </location>
</feature>
<organism evidence="11 12">
    <name type="scientific">Streptomyces galilaeus</name>
    <dbReference type="NCBI Taxonomy" id="33899"/>
    <lineage>
        <taxon>Bacteria</taxon>
        <taxon>Bacillati</taxon>
        <taxon>Actinomycetota</taxon>
        <taxon>Actinomycetes</taxon>
        <taxon>Kitasatosporales</taxon>
        <taxon>Streptomycetaceae</taxon>
        <taxon>Streptomyces</taxon>
    </lineage>
</organism>
<dbReference type="Gene3D" id="3.40.50.300">
    <property type="entry name" value="P-loop containing nucleotide triphosphate hydrolases"/>
    <property type="match status" value="1"/>
</dbReference>
<dbReference type="PROSITE" id="PS50893">
    <property type="entry name" value="ABC_TRANSPORTER_2"/>
    <property type="match status" value="1"/>
</dbReference>
<dbReference type="GO" id="GO:0005524">
    <property type="term" value="F:ATP binding"/>
    <property type="evidence" value="ECO:0007669"/>
    <property type="project" value="UniProtKB-KW"/>
</dbReference>
<evidence type="ECO:0000313" key="11">
    <source>
        <dbReference type="EMBL" id="MFM9646845.1"/>
    </source>
</evidence>
<comment type="caution">
    <text evidence="11">The sequence shown here is derived from an EMBL/GenBank/DDBJ whole genome shotgun (WGS) entry which is preliminary data.</text>
</comment>
<dbReference type="InterPro" id="IPR051535">
    <property type="entry name" value="Siderophore_ABC-ATPase"/>
</dbReference>
<evidence type="ECO:0000256" key="4">
    <source>
        <dbReference type="ARBA" id="ARBA00022496"/>
    </source>
</evidence>
<evidence type="ECO:0000256" key="2">
    <source>
        <dbReference type="ARBA" id="ARBA00022448"/>
    </source>
</evidence>
<dbReference type="PANTHER" id="PTHR42771:SF2">
    <property type="entry name" value="IRON(3+)-HYDROXAMATE IMPORT ATP-BINDING PROTEIN FHUC"/>
    <property type="match status" value="1"/>
</dbReference>
<name>A0ABW9IGQ1_STRGJ</name>
<evidence type="ECO:0000256" key="9">
    <source>
        <dbReference type="ARBA" id="ARBA00023136"/>
    </source>
</evidence>
<protein>
    <submittedName>
        <fullName evidence="11">ABC transporter ATP-binding protein</fullName>
    </submittedName>
</protein>
<keyword evidence="5" id="KW-0547">Nucleotide-binding</keyword>
<dbReference type="PANTHER" id="PTHR42771">
    <property type="entry name" value="IRON(3+)-HYDROXAMATE IMPORT ATP-BINDING PROTEIN FHUC"/>
    <property type="match status" value="1"/>
</dbReference>
<dbReference type="InterPro" id="IPR003439">
    <property type="entry name" value="ABC_transporter-like_ATP-bd"/>
</dbReference>
<keyword evidence="3" id="KW-1003">Cell membrane</keyword>
<reference evidence="11 12" key="1">
    <citation type="submission" date="2024-12" db="EMBL/GenBank/DDBJ databases">
        <title>Forecasting of Potato common scab and diversities of Pathogenic streptomyces spp. in china.</title>
        <authorList>
            <person name="Handique U."/>
            <person name="Wu J."/>
        </authorList>
    </citation>
    <scope>NUCLEOTIDE SEQUENCE [LARGE SCALE GENOMIC DNA]</scope>
    <source>
        <strain evidence="11 12">ZRIMU1585</strain>
    </source>
</reference>
<evidence type="ECO:0000256" key="6">
    <source>
        <dbReference type="ARBA" id="ARBA00022840"/>
    </source>
</evidence>
<evidence type="ECO:0000256" key="5">
    <source>
        <dbReference type="ARBA" id="ARBA00022741"/>
    </source>
</evidence>
<dbReference type="Pfam" id="PF00005">
    <property type="entry name" value="ABC_tran"/>
    <property type="match status" value="1"/>
</dbReference>
<proteinExistence type="predicted"/>
<keyword evidence="7" id="KW-0408">Iron</keyword>
<dbReference type="SMART" id="SM00382">
    <property type="entry name" value="AAA"/>
    <property type="match status" value="1"/>
</dbReference>
<evidence type="ECO:0000256" key="3">
    <source>
        <dbReference type="ARBA" id="ARBA00022475"/>
    </source>
</evidence>
<evidence type="ECO:0000256" key="1">
    <source>
        <dbReference type="ARBA" id="ARBA00004202"/>
    </source>
</evidence>
<dbReference type="RefSeq" id="WP_369278293.1">
    <property type="nucleotide sequence ID" value="NZ_JBJVMW010000036.1"/>
</dbReference>
<dbReference type="InterPro" id="IPR027417">
    <property type="entry name" value="P-loop_NTPase"/>
</dbReference>
<keyword evidence="4" id="KW-0410">Iron transport</keyword>
<gene>
    <name evidence="11" type="ORF">ACKI1S_11915</name>
</gene>
<keyword evidence="9" id="KW-0472">Membrane</keyword>
<dbReference type="PROSITE" id="PS00211">
    <property type="entry name" value="ABC_TRANSPORTER_1"/>
    <property type="match status" value="1"/>
</dbReference>
<evidence type="ECO:0000256" key="8">
    <source>
        <dbReference type="ARBA" id="ARBA00023065"/>
    </source>
</evidence>
<dbReference type="InterPro" id="IPR003593">
    <property type="entry name" value="AAA+_ATPase"/>
</dbReference>
<dbReference type="SUPFAM" id="SSF52540">
    <property type="entry name" value="P-loop containing nucleoside triphosphate hydrolases"/>
    <property type="match status" value="1"/>
</dbReference>
<dbReference type="Proteomes" id="UP001631993">
    <property type="component" value="Unassembled WGS sequence"/>
</dbReference>
<evidence type="ECO:0000313" key="12">
    <source>
        <dbReference type="Proteomes" id="UP001631993"/>
    </source>
</evidence>
<keyword evidence="8" id="KW-0406">Ion transport</keyword>
<evidence type="ECO:0000259" key="10">
    <source>
        <dbReference type="PROSITE" id="PS50893"/>
    </source>
</evidence>